<dbReference type="Proteomes" id="UP000515204">
    <property type="component" value="Unplaced"/>
</dbReference>
<keyword evidence="10" id="KW-1185">Reference proteome</keyword>
<dbReference type="AlphaFoldDB" id="A0A6P3X1Q4"/>
<reference evidence="11" key="1">
    <citation type="submission" date="2025-08" db="UniProtKB">
        <authorList>
            <consortium name="RefSeq"/>
        </authorList>
    </citation>
    <scope>IDENTIFICATION</scope>
</reference>
<evidence type="ECO:0000313" key="10">
    <source>
        <dbReference type="Proteomes" id="UP000515204"/>
    </source>
</evidence>
<evidence type="ECO:0000256" key="3">
    <source>
        <dbReference type="ARBA" id="ARBA00022606"/>
    </source>
</evidence>
<accession>A0A6P3X1Q4</accession>
<evidence type="ECO:0000256" key="6">
    <source>
        <dbReference type="ARBA" id="ARBA00022989"/>
    </source>
</evidence>
<dbReference type="RefSeq" id="XP_014472233.1">
    <property type="nucleotide sequence ID" value="XM_014616747.1"/>
</dbReference>
<proteinExistence type="predicted"/>
<keyword evidence="6" id="KW-1133">Transmembrane helix</keyword>
<evidence type="ECO:0000256" key="8">
    <source>
        <dbReference type="ARBA" id="ARBA00023170"/>
    </source>
</evidence>
<organism evidence="10 11">
    <name type="scientific">Dinoponera quadriceps</name>
    <name type="common">South American ant</name>
    <dbReference type="NCBI Taxonomy" id="609295"/>
    <lineage>
        <taxon>Eukaryota</taxon>
        <taxon>Metazoa</taxon>
        <taxon>Ecdysozoa</taxon>
        <taxon>Arthropoda</taxon>
        <taxon>Hexapoda</taxon>
        <taxon>Insecta</taxon>
        <taxon>Pterygota</taxon>
        <taxon>Neoptera</taxon>
        <taxon>Endopterygota</taxon>
        <taxon>Hymenoptera</taxon>
        <taxon>Apocrita</taxon>
        <taxon>Aculeata</taxon>
        <taxon>Formicoidea</taxon>
        <taxon>Formicidae</taxon>
        <taxon>Ponerinae</taxon>
        <taxon>Ponerini</taxon>
        <taxon>Dinoponera</taxon>
    </lineage>
</organism>
<keyword evidence="8" id="KW-0675">Receptor</keyword>
<dbReference type="GO" id="GO:0005886">
    <property type="term" value="C:plasma membrane"/>
    <property type="evidence" value="ECO:0007669"/>
    <property type="project" value="UniProtKB-SubCell"/>
</dbReference>
<dbReference type="GeneID" id="106743169"/>
<evidence type="ECO:0000256" key="5">
    <source>
        <dbReference type="ARBA" id="ARBA00022725"/>
    </source>
</evidence>
<sequence>YTRSEILIKKSKAHFFVLEIRQNTDISNVLKYVCFICGQQFYLFFISFEGQRLADHSFQMRDKIYSSYWYEAPKKSQKLMIMVMTRSLQPLVLRAGKIYIFCLENFVMVKSPETFRECYLRAVLMTHNSSVSKVLQTSMSYFTMLMSMQ</sequence>
<evidence type="ECO:0000256" key="2">
    <source>
        <dbReference type="ARBA" id="ARBA00022475"/>
    </source>
</evidence>
<keyword evidence="9" id="KW-0807">Transducer</keyword>
<dbReference type="PANTHER" id="PTHR21137">
    <property type="entry name" value="ODORANT RECEPTOR"/>
    <property type="match status" value="1"/>
</dbReference>
<evidence type="ECO:0000313" key="11">
    <source>
        <dbReference type="RefSeq" id="XP_014472233.1"/>
    </source>
</evidence>
<gene>
    <name evidence="11" type="primary">LOC106743169</name>
</gene>
<dbReference type="InterPro" id="IPR004117">
    <property type="entry name" value="7tm6_olfct_rcpt"/>
</dbReference>
<comment type="subcellular location">
    <subcellularLocation>
        <location evidence="1">Cell membrane</location>
        <topology evidence="1">Multi-pass membrane protein</topology>
    </subcellularLocation>
</comment>
<keyword evidence="3" id="KW-0716">Sensory transduction</keyword>
<keyword evidence="5" id="KW-0552">Olfaction</keyword>
<keyword evidence="7" id="KW-0472">Membrane</keyword>
<dbReference type="Pfam" id="PF02949">
    <property type="entry name" value="7tm_6"/>
    <property type="match status" value="1"/>
</dbReference>
<keyword evidence="2" id="KW-1003">Cell membrane</keyword>
<name>A0A6P3X1Q4_DINQU</name>
<keyword evidence="4" id="KW-0812">Transmembrane</keyword>
<dbReference type="PANTHER" id="PTHR21137:SF35">
    <property type="entry name" value="ODORANT RECEPTOR 19A-RELATED"/>
    <property type="match status" value="1"/>
</dbReference>
<dbReference type="GO" id="GO:0005549">
    <property type="term" value="F:odorant binding"/>
    <property type="evidence" value="ECO:0007669"/>
    <property type="project" value="InterPro"/>
</dbReference>
<protein>
    <submittedName>
        <fullName evidence="11">Uncharacterized protein LOC106743169</fullName>
    </submittedName>
</protein>
<dbReference type="KEGG" id="dqu:106743169"/>
<dbReference type="GO" id="GO:0004984">
    <property type="term" value="F:olfactory receptor activity"/>
    <property type="evidence" value="ECO:0007669"/>
    <property type="project" value="InterPro"/>
</dbReference>
<feature type="non-terminal residue" evidence="11">
    <location>
        <position position="1"/>
    </location>
</feature>
<evidence type="ECO:0000256" key="1">
    <source>
        <dbReference type="ARBA" id="ARBA00004651"/>
    </source>
</evidence>
<evidence type="ECO:0000256" key="4">
    <source>
        <dbReference type="ARBA" id="ARBA00022692"/>
    </source>
</evidence>
<dbReference type="GO" id="GO:0007165">
    <property type="term" value="P:signal transduction"/>
    <property type="evidence" value="ECO:0007669"/>
    <property type="project" value="UniProtKB-KW"/>
</dbReference>
<dbReference type="OrthoDB" id="6614360at2759"/>
<evidence type="ECO:0000256" key="9">
    <source>
        <dbReference type="ARBA" id="ARBA00023224"/>
    </source>
</evidence>
<evidence type="ECO:0000256" key="7">
    <source>
        <dbReference type="ARBA" id="ARBA00023136"/>
    </source>
</evidence>